<dbReference type="InterPro" id="IPR029058">
    <property type="entry name" value="AB_hydrolase_fold"/>
</dbReference>
<evidence type="ECO:0000256" key="4">
    <source>
        <dbReference type="PROSITE-ProRule" id="PRU00134"/>
    </source>
</evidence>
<dbReference type="InterPro" id="IPR022742">
    <property type="entry name" value="Hydrolase_4"/>
</dbReference>
<comment type="caution">
    <text evidence="6">The sequence shown here is derived from an EMBL/GenBank/DDBJ whole genome shotgun (WGS) entry which is preliminary data.</text>
</comment>
<keyword evidence="3" id="KW-0862">Zinc</keyword>
<reference evidence="6" key="1">
    <citation type="submission" date="2023-10" db="EMBL/GenBank/DDBJ databases">
        <authorList>
            <person name="Chen Y."/>
            <person name="Shah S."/>
            <person name="Dougan E. K."/>
            <person name="Thang M."/>
            <person name="Chan C."/>
        </authorList>
    </citation>
    <scope>NUCLEOTIDE SEQUENCE [LARGE SCALE GENOMIC DNA]</scope>
</reference>
<accession>A0ABN9S3Q9</accession>
<evidence type="ECO:0000259" key="5">
    <source>
        <dbReference type="PROSITE" id="PS50865"/>
    </source>
</evidence>
<keyword evidence="2 4" id="KW-0863">Zinc-finger</keyword>
<feature type="domain" description="MYND-type" evidence="5">
    <location>
        <begin position="460"/>
        <end position="496"/>
    </location>
</feature>
<dbReference type="Gene3D" id="6.10.140.2220">
    <property type="match status" value="1"/>
</dbReference>
<proteinExistence type="predicted"/>
<dbReference type="Pfam" id="PF12146">
    <property type="entry name" value="Hydrolase_4"/>
    <property type="match status" value="1"/>
</dbReference>
<name>A0ABN9S3Q9_9DINO</name>
<evidence type="ECO:0000256" key="3">
    <source>
        <dbReference type="ARBA" id="ARBA00022833"/>
    </source>
</evidence>
<keyword evidence="7" id="KW-1185">Reference proteome</keyword>
<evidence type="ECO:0000256" key="2">
    <source>
        <dbReference type="ARBA" id="ARBA00022771"/>
    </source>
</evidence>
<organism evidence="6 7">
    <name type="scientific">Prorocentrum cordatum</name>
    <dbReference type="NCBI Taxonomy" id="2364126"/>
    <lineage>
        <taxon>Eukaryota</taxon>
        <taxon>Sar</taxon>
        <taxon>Alveolata</taxon>
        <taxon>Dinophyceae</taxon>
        <taxon>Prorocentrales</taxon>
        <taxon>Prorocentraceae</taxon>
        <taxon>Prorocentrum</taxon>
    </lineage>
</organism>
<protein>
    <recommendedName>
        <fullName evidence="5">MYND-type domain-containing protein</fullName>
    </recommendedName>
</protein>
<dbReference type="Gene3D" id="3.40.50.1820">
    <property type="entry name" value="alpha/beta hydrolase"/>
    <property type="match status" value="1"/>
</dbReference>
<dbReference type="InterPro" id="IPR002893">
    <property type="entry name" value="Znf_MYND"/>
</dbReference>
<sequence length="770" mass="84811">LPTTRGGLLTTKQEECPFTFSDSPAYLRRQKELEDSKRAALLESKDETRGFMRSVEELGRKQQWDQALQVLERKTSVPSGLFLVVRAVLRWRFGRYAGALQDAEEALRNYGSSSQAGPLAAAFLAIARTCARSEARDRGSCSKDMKVLVAAWEQAELKVLDSHSLGQGLFHPRAAERLPEPQEVVEGMEARDCSYVAASGVRVGYTLLLNRRDQHAPLVVHFHGSGETAADYRSGALAQRYRDLPVHLLVVDYRGYGWSAGQPSLATLLKDAEPLAEKLPEILVQASLPWPYPGGLLLSGRSLGAQVAVHLAALYPKLFRALALDSALATSATGDRLGRAPERAAALACWRKELADANLEILQPTDTDFWCLSVLEKIKAYDGELLVMHGLADEVVPYDGSESLHAACSSRQKELVLIEGVGHNNIGSADEYWSALKRLSLKVQLDDQLPSVGPTVEHLCAVCAEKASSKCGRCLKVWYCGRAHQAEHWKAHKLTCAGGPPEPKPKVQPEGEACVVAVLTPVIDLRVEATQLATALQALGAQEQAPQAIRVSWYAASEELIETVRRVLDEARAAHPTVPIRDQQWAAQGRPQQFALLHAVVPAVVSEEPGHAWVMFPDPAQFWSPRAVALVLPVIRRAAPDARVVAISCSRMARPRGQEKLRLTEAVQVDAALSSGAAALCESEQAGLADLVVRTRWLQSFMDATPEAVLSVSHELCLHRFTHRLRHTFGKKVQEQGRPRRRSVRLRRSRLRSVGLVWFAWVLRRLPRPC</sequence>
<dbReference type="SUPFAM" id="SSF144232">
    <property type="entry name" value="HIT/MYND zinc finger-like"/>
    <property type="match status" value="1"/>
</dbReference>
<keyword evidence="1" id="KW-0479">Metal-binding</keyword>
<evidence type="ECO:0000256" key="1">
    <source>
        <dbReference type="ARBA" id="ARBA00022723"/>
    </source>
</evidence>
<dbReference type="Pfam" id="PF01753">
    <property type="entry name" value="zf-MYND"/>
    <property type="match status" value="1"/>
</dbReference>
<dbReference type="PANTHER" id="PTHR12277">
    <property type="entry name" value="ALPHA/BETA HYDROLASE DOMAIN-CONTAINING PROTEIN"/>
    <property type="match status" value="1"/>
</dbReference>
<evidence type="ECO:0000313" key="6">
    <source>
        <dbReference type="EMBL" id="CAK0826414.1"/>
    </source>
</evidence>
<dbReference type="EMBL" id="CAUYUJ010009313">
    <property type="protein sequence ID" value="CAK0826414.1"/>
    <property type="molecule type" value="Genomic_DNA"/>
</dbReference>
<feature type="non-terminal residue" evidence="6">
    <location>
        <position position="1"/>
    </location>
</feature>
<dbReference type="PANTHER" id="PTHR12277:SF81">
    <property type="entry name" value="PROTEIN ABHD13"/>
    <property type="match status" value="1"/>
</dbReference>
<dbReference type="SUPFAM" id="SSF53474">
    <property type="entry name" value="alpha/beta-Hydrolases"/>
    <property type="match status" value="1"/>
</dbReference>
<dbReference type="PROSITE" id="PS50865">
    <property type="entry name" value="ZF_MYND_2"/>
    <property type="match status" value="1"/>
</dbReference>
<dbReference type="Proteomes" id="UP001189429">
    <property type="component" value="Unassembled WGS sequence"/>
</dbReference>
<gene>
    <name evidence="6" type="ORF">PCOR1329_LOCUS26267</name>
</gene>
<evidence type="ECO:0000313" key="7">
    <source>
        <dbReference type="Proteomes" id="UP001189429"/>
    </source>
</evidence>